<feature type="signal peptide" evidence="1">
    <location>
        <begin position="1"/>
        <end position="18"/>
    </location>
</feature>
<sequence>MKLIFLSLSSTLLSSTGAVVSKSRSNHPPTTIQTHSFPEIAQRTADAPVALSNHHRAEKLSLGRAGQGGHGHSGVHQNLNQTALPQAEREAEGEGDRIVFASAKNLAQRQKNPEAPHPSLISRWALKSCEHWPPGHFGVQFTYECTPVHYTHCRVEYTNYTPNSENLGALEAQKVACREDEGLRVLAFDGDMEEEGERGTSTYSAKRGKNLRIVTECCKVPRMASGAYPPTETSEGSCVLSTERPVETLSLHTAKCESGQVLRGWHLSRSNCGGWWDMKMKSECVHVPNPFVTNCNEVLGKRIRYLDDHFVSCDSGLLRGWRLQQGECAHSEAQIAFECAPGIHGNCKSLTTDWQPGYTGTVEYLDRHPIQCPKDQSNRPMGLKRMGMWADGFKRKVKFEYECCEVYTNERTPTVTNSPCVAARGKTLESLERLPVECSDRQVLTGWSLVGDCGTSDGMKMRAECLDLK</sequence>
<protein>
    <recommendedName>
        <fullName evidence="3">SRCR domain-containing protein</fullName>
    </recommendedName>
</protein>
<keyword evidence="1" id="KW-0732">Signal</keyword>
<evidence type="ECO:0000313" key="2">
    <source>
        <dbReference type="EMBL" id="CEM11675.1"/>
    </source>
</evidence>
<dbReference type="EMBL" id="CDMZ01000318">
    <property type="protein sequence ID" value="CEM11675.1"/>
    <property type="molecule type" value="Genomic_DNA"/>
</dbReference>
<evidence type="ECO:0008006" key="3">
    <source>
        <dbReference type="Google" id="ProtNLM"/>
    </source>
</evidence>
<proteinExistence type="predicted"/>
<reference evidence="2" key="1">
    <citation type="submission" date="2014-11" db="EMBL/GenBank/DDBJ databases">
        <authorList>
            <person name="Otto D Thomas"/>
            <person name="Naeem Raeece"/>
        </authorList>
    </citation>
    <scope>NUCLEOTIDE SEQUENCE</scope>
</reference>
<dbReference type="VEuPathDB" id="CryptoDB:Cvel_16632"/>
<dbReference type="AlphaFoldDB" id="A0A0G4FEL2"/>
<name>A0A0G4FEL2_9ALVE</name>
<accession>A0A0G4FEL2</accession>
<evidence type="ECO:0000256" key="1">
    <source>
        <dbReference type="SAM" id="SignalP"/>
    </source>
</evidence>
<organism evidence="2">
    <name type="scientific">Chromera velia CCMP2878</name>
    <dbReference type="NCBI Taxonomy" id="1169474"/>
    <lineage>
        <taxon>Eukaryota</taxon>
        <taxon>Sar</taxon>
        <taxon>Alveolata</taxon>
        <taxon>Colpodellida</taxon>
        <taxon>Chromeraceae</taxon>
        <taxon>Chromera</taxon>
    </lineage>
</organism>
<feature type="chain" id="PRO_5005189178" description="SRCR domain-containing protein" evidence="1">
    <location>
        <begin position="19"/>
        <end position="469"/>
    </location>
</feature>
<gene>
    <name evidence="2" type="ORF">Cvel_16632</name>
</gene>